<dbReference type="RefSeq" id="WP_069207806.1">
    <property type="nucleotide sequence ID" value="NZ_CP014169.1"/>
</dbReference>
<gene>
    <name evidence="1" type="ORF">AWL63_24105</name>
</gene>
<accession>A0A1B3ZII7</accession>
<evidence type="ECO:0000313" key="2">
    <source>
        <dbReference type="Proteomes" id="UP000094256"/>
    </source>
</evidence>
<evidence type="ECO:0008006" key="3">
    <source>
        <dbReference type="Google" id="ProtNLM"/>
    </source>
</evidence>
<dbReference type="Proteomes" id="UP000094256">
    <property type="component" value="Plasmid unnamed"/>
</dbReference>
<dbReference type="KEGG" id="span:AWL63_24105"/>
<protein>
    <recommendedName>
        <fullName evidence="3">SGNH hydrolase-type esterase domain-containing protein</fullName>
    </recommendedName>
</protein>
<reference evidence="1 2" key="1">
    <citation type="submission" date="2016-01" db="EMBL/GenBank/DDBJ databases">
        <title>Complete genome and mega plasmid sequence of Sphingomonas panacis DCY99 elicits systemic resistance in rice to Xanthomonas oryzae.</title>
        <authorList>
            <person name="Kim Y.J."/>
            <person name="Yang D.C."/>
            <person name="Sing P."/>
        </authorList>
    </citation>
    <scope>NUCLEOTIDE SEQUENCE [LARGE SCALE GENOMIC DNA]</scope>
    <source>
        <strain evidence="1 2">DCY99</strain>
        <plasmid evidence="2">Plasmid</plasmid>
    </source>
</reference>
<organism evidence="1 2">
    <name type="scientific">Sphingomonas panacis</name>
    <dbReference type="NCBI Taxonomy" id="1560345"/>
    <lineage>
        <taxon>Bacteria</taxon>
        <taxon>Pseudomonadati</taxon>
        <taxon>Pseudomonadota</taxon>
        <taxon>Alphaproteobacteria</taxon>
        <taxon>Sphingomonadales</taxon>
        <taxon>Sphingomonadaceae</taxon>
        <taxon>Sphingomonas</taxon>
    </lineage>
</organism>
<sequence length="134" mass="14559">MFECLIMGDSTGVGTASAINARRTMHCDVIAAERATAKQILAWRKSTKTYGTAILAVGSNDIPGPALARDLAKMRSTLATRRVIWLLPYSRPAAGVVNSVAISFNDETLDLARFPSKDRVHPARYEDIAKALLK</sequence>
<keyword evidence="1" id="KW-0614">Plasmid</keyword>
<dbReference type="EMBL" id="CP014169">
    <property type="protein sequence ID" value="AOH87243.1"/>
    <property type="molecule type" value="Genomic_DNA"/>
</dbReference>
<geneLocation type="plasmid" evidence="2"/>
<name>A0A1B3ZII7_9SPHN</name>
<dbReference type="OrthoDB" id="7511045at2"/>
<proteinExistence type="predicted"/>
<dbReference type="AlphaFoldDB" id="A0A1B3ZII7"/>
<keyword evidence="2" id="KW-1185">Reference proteome</keyword>
<evidence type="ECO:0000313" key="1">
    <source>
        <dbReference type="EMBL" id="AOH87243.1"/>
    </source>
</evidence>